<evidence type="ECO:0000313" key="7">
    <source>
        <dbReference type="EMBL" id="ALZ84375.1"/>
    </source>
</evidence>
<dbReference type="KEGG" id="por:APT59_09240"/>
<dbReference type="SUPFAM" id="SSF88946">
    <property type="entry name" value="Sigma2 domain of RNA polymerase sigma factors"/>
    <property type="match status" value="1"/>
</dbReference>
<dbReference type="SUPFAM" id="SSF88659">
    <property type="entry name" value="Sigma3 and sigma4 domains of RNA polymerase sigma factors"/>
    <property type="match status" value="1"/>
</dbReference>
<evidence type="ECO:0000256" key="4">
    <source>
        <dbReference type="ARBA" id="ARBA00023163"/>
    </source>
</evidence>
<dbReference type="InterPro" id="IPR013249">
    <property type="entry name" value="RNA_pol_sigma70_r4_t2"/>
</dbReference>
<dbReference type="InterPro" id="IPR007627">
    <property type="entry name" value="RNA_pol_sigma70_r2"/>
</dbReference>
<dbReference type="InterPro" id="IPR013325">
    <property type="entry name" value="RNA_pol_sigma_r2"/>
</dbReference>
<organism evidence="7 8">
    <name type="scientific">Pseudomonas oryzihabitans</name>
    <dbReference type="NCBI Taxonomy" id="47885"/>
    <lineage>
        <taxon>Bacteria</taxon>
        <taxon>Pseudomonadati</taxon>
        <taxon>Pseudomonadota</taxon>
        <taxon>Gammaproteobacteria</taxon>
        <taxon>Pseudomonadales</taxon>
        <taxon>Pseudomonadaceae</taxon>
        <taxon>Pseudomonas</taxon>
    </lineage>
</organism>
<reference evidence="7 8" key="1">
    <citation type="submission" date="2016-01" db="EMBL/GenBank/DDBJ databases">
        <title>Annotation of Pseudomonas oryzihabitans USDA-ARS-USMARC-56511.</title>
        <authorList>
            <person name="Harhay G.P."/>
            <person name="Harhay D.M."/>
            <person name="Smith T.P.L."/>
            <person name="Bono J.L."/>
            <person name="Heaton M.P."/>
            <person name="Clawson M.L."/>
            <person name="Chitko-Mckown C.G."/>
            <person name="Capik S.F."/>
            <person name="DeDonder K.D."/>
            <person name="Apley M.D."/>
            <person name="Lubbers B.V."/>
            <person name="White B.J."/>
            <person name="Larson R.L."/>
        </authorList>
    </citation>
    <scope>NUCLEOTIDE SEQUENCE [LARGE SCALE GENOMIC DNA]</scope>
    <source>
        <strain evidence="7 8">USDA-ARS-USMARC-56511</strain>
    </source>
</reference>
<dbReference type="PANTHER" id="PTHR43133:SF63">
    <property type="entry name" value="RNA POLYMERASE SIGMA FACTOR FECI-RELATED"/>
    <property type="match status" value="1"/>
</dbReference>
<dbReference type="InterPro" id="IPR014284">
    <property type="entry name" value="RNA_pol_sigma-70_dom"/>
</dbReference>
<comment type="similarity">
    <text evidence="1">Belongs to the sigma-70 factor family. ECF subfamily.</text>
</comment>
<dbReference type="PANTHER" id="PTHR43133">
    <property type="entry name" value="RNA POLYMERASE ECF-TYPE SIGMA FACTO"/>
    <property type="match status" value="1"/>
</dbReference>
<dbReference type="Pfam" id="PF08281">
    <property type="entry name" value="Sigma70_r4_2"/>
    <property type="match status" value="1"/>
</dbReference>
<sequence length="169" mass="19397">MQTLESDRHGQIRTLYLDHHGWLRERLQRRLGCLGQAADLAQDTFVRLLARETELERLREPRAFLATVAQGLLANHWRRQALERAYLEALATRPEEVQSSPEAQALILETLTELDALLDRLPSRVRQAFLLAQLEGLTYAVIAQRLGVSERMVKKYMAQAMLHCLELVS</sequence>
<evidence type="ECO:0000256" key="2">
    <source>
        <dbReference type="ARBA" id="ARBA00023015"/>
    </source>
</evidence>
<dbReference type="GO" id="GO:0003677">
    <property type="term" value="F:DNA binding"/>
    <property type="evidence" value="ECO:0007669"/>
    <property type="project" value="InterPro"/>
</dbReference>
<dbReference type="NCBIfam" id="TIGR02937">
    <property type="entry name" value="sigma70-ECF"/>
    <property type="match status" value="1"/>
</dbReference>
<feature type="domain" description="RNA polymerase sigma factor 70 region 4 type 2" evidence="6">
    <location>
        <begin position="113"/>
        <end position="164"/>
    </location>
</feature>
<dbReference type="Gene3D" id="1.10.10.10">
    <property type="entry name" value="Winged helix-like DNA-binding domain superfamily/Winged helix DNA-binding domain"/>
    <property type="match status" value="1"/>
</dbReference>
<dbReference type="Proteomes" id="UP000064137">
    <property type="component" value="Chromosome"/>
</dbReference>
<dbReference type="OrthoDB" id="9797134at2"/>
<evidence type="ECO:0000313" key="8">
    <source>
        <dbReference type="Proteomes" id="UP000064137"/>
    </source>
</evidence>
<proteinExistence type="inferred from homology"/>
<dbReference type="InterPro" id="IPR036388">
    <property type="entry name" value="WH-like_DNA-bd_sf"/>
</dbReference>
<feature type="domain" description="RNA polymerase sigma-70 region 2" evidence="5">
    <location>
        <begin position="15"/>
        <end position="81"/>
    </location>
</feature>
<name>A0A0U4VMY3_9PSED</name>
<gene>
    <name evidence="7" type="ORF">APT59_09240</name>
</gene>
<dbReference type="InterPro" id="IPR039425">
    <property type="entry name" value="RNA_pol_sigma-70-like"/>
</dbReference>
<dbReference type="InterPro" id="IPR013324">
    <property type="entry name" value="RNA_pol_sigma_r3/r4-like"/>
</dbReference>
<dbReference type="RefSeq" id="WP_059314571.1">
    <property type="nucleotide sequence ID" value="NZ_CP013987.1"/>
</dbReference>
<evidence type="ECO:0000259" key="6">
    <source>
        <dbReference type="Pfam" id="PF08281"/>
    </source>
</evidence>
<evidence type="ECO:0000256" key="3">
    <source>
        <dbReference type="ARBA" id="ARBA00023082"/>
    </source>
</evidence>
<accession>A0A0U4VMY3</accession>
<keyword evidence="2" id="KW-0805">Transcription regulation</keyword>
<dbReference type="Pfam" id="PF04542">
    <property type="entry name" value="Sigma70_r2"/>
    <property type="match status" value="1"/>
</dbReference>
<dbReference type="Gene3D" id="1.10.1740.10">
    <property type="match status" value="1"/>
</dbReference>
<keyword evidence="4" id="KW-0804">Transcription</keyword>
<dbReference type="GO" id="GO:0016987">
    <property type="term" value="F:sigma factor activity"/>
    <property type="evidence" value="ECO:0007669"/>
    <property type="project" value="UniProtKB-KW"/>
</dbReference>
<evidence type="ECO:0000259" key="5">
    <source>
        <dbReference type="Pfam" id="PF04542"/>
    </source>
</evidence>
<dbReference type="AlphaFoldDB" id="A0A0U4VMY3"/>
<dbReference type="NCBIfam" id="NF009180">
    <property type="entry name" value="PRK12528.1"/>
    <property type="match status" value="1"/>
</dbReference>
<protein>
    <submittedName>
        <fullName evidence="7">RNA polymerase subunit sigma</fullName>
    </submittedName>
</protein>
<keyword evidence="3" id="KW-0731">Sigma factor</keyword>
<evidence type="ECO:0000256" key="1">
    <source>
        <dbReference type="ARBA" id="ARBA00010641"/>
    </source>
</evidence>
<dbReference type="EMBL" id="CP013987">
    <property type="protein sequence ID" value="ALZ84375.1"/>
    <property type="molecule type" value="Genomic_DNA"/>
</dbReference>
<dbReference type="GO" id="GO:0006352">
    <property type="term" value="P:DNA-templated transcription initiation"/>
    <property type="evidence" value="ECO:0007669"/>
    <property type="project" value="InterPro"/>
</dbReference>